<gene>
    <name evidence="2" type="ORF">NITHO_2270016</name>
</gene>
<keyword evidence="1" id="KW-1133">Transmembrane helix</keyword>
<feature type="transmembrane region" description="Helical" evidence="1">
    <location>
        <begin position="57"/>
        <end position="82"/>
    </location>
</feature>
<dbReference type="AlphaFoldDB" id="I4EFD7"/>
<keyword evidence="1" id="KW-0472">Membrane</keyword>
<evidence type="ECO:0000256" key="1">
    <source>
        <dbReference type="SAM" id="Phobius"/>
    </source>
</evidence>
<keyword evidence="3" id="KW-1185">Reference proteome</keyword>
<protein>
    <submittedName>
        <fullName evidence="2">Uncharacterized protein</fullName>
    </submittedName>
</protein>
<accession>I4EFD7</accession>
<reference evidence="2 3" key="1">
    <citation type="journal article" date="2012" name="ISME J.">
        <title>Nitrification expanded: discovery, physiology and genomics of a nitrite-oxidizing bacterium from the phylum Chloroflexi.</title>
        <authorList>
            <person name="Sorokin D.Y."/>
            <person name="Lucker S."/>
            <person name="Vejmelkova D."/>
            <person name="Kostrikina N.A."/>
            <person name="Kleerebezem R."/>
            <person name="Rijpstra W.I."/>
            <person name="Damste J.S."/>
            <person name="Le Paslier D."/>
            <person name="Muyzer G."/>
            <person name="Wagner M."/>
            <person name="van Loosdrecht M.C."/>
            <person name="Daims H."/>
        </authorList>
    </citation>
    <scope>NUCLEOTIDE SEQUENCE [LARGE SCALE GENOMIC DNA]</scope>
    <source>
        <strain evidence="3">none</strain>
    </source>
</reference>
<comment type="caution">
    <text evidence="2">The sequence shown here is derived from an EMBL/GenBank/DDBJ whole genome shotgun (WGS) entry which is preliminary data.</text>
</comment>
<keyword evidence="1" id="KW-0812">Transmembrane</keyword>
<sequence length="83" mass="8983">MITSVELMIILSIGVLMAAWGSIAVAKPAWFWALLMGRRWAMAGRFEQATPELRQPIFVLGARVLGGIMLIAGLAIAVIATWS</sequence>
<proteinExistence type="predicted"/>
<feature type="transmembrane region" description="Helical" evidence="1">
    <location>
        <begin position="6"/>
        <end position="36"/>
    </location>
</feature>
<dbReference type="RefSeq" id="WP_008476531.1">
    <property type="nucleotide sequence ID" value="NZ_CAGS01000143.1"/>
</dbReference>
<organism evidence="2 3">
    <name type="scientific">Nitrolancea hollandica Lb</name>
    <dbReference type="NCBI Taxonomy" id="1129897"/>
    <lineage>
        <taxon>Bacteria</taxon>
        <taxon>Pseudomonadati</taxon>
        <taxon>Thermomicrobiota</taxon>
        <taxon>Thermomicrobia</taxon>
        <taxon>Sphaerobacterales</taxon>
        <taxon>Sphaerobacterineae</taxon>
        <taxon>Sphaerobacteraceae</taxon>
        <taxon>Nitrolancea</taxon>
    </lineage>
</organism>
<evidence type="ECO:0000313" key="2">
    <source>
        <dbReference type="EMBL" id="CCF83399.1"/>
    </source>
</evidence>
<dbReference type="EMBL" id="CAGS01000143">
    <property type="protein sequence ID" value="CCF83399.1"/>
    <property type="molecule type" value="Genomic_DNA"/>
</dbReference>
<dbReference type="Proteomes" id="UP000004221">
    <property type="component" value="Unassembled WGS sequence"/>
</dbReference>
<name>I4EFD7_9BACT</name>
<evidence type="ECO:0000313" key="3">
    <source>
        <dbReference type="Proteomes" id="UP000004221"/>
    </source>
</evidence>